<evidence type="ECO:0000259" key="7">
    <source>
        <dbReference type="PROSITE" id="PS50863"/>
    </source>
</evidence>
<evidence type="ECO:0000256" key="1">
    <source>
        <dbReference type="ARBA" id="ARBA00004123"/>
    </source>
</evidence>
<dbReference type="EMBL" id="LNRQ01000009">
    <property type="protein sequence ID" value="KZM81434.1"/>
    <property type="molecule type" value="Genomic_DNA"/>
</dbReference>
<sequence>MASRKLKKIPEFFKPFVAEDRERRLLIRPFFSEIMKDRLPNNAFIRDRKENFWPVEVLQREKKKFFEAGWTKFVQDKNVQYGDFLVFEYDGGSFFDVRIFGVTACEKEFSVEGFEADEMEEEEDEKGENYVDEEGHDKEMEDEEDEHKADNRVEMDDDELALLEN</sequence>
<organism evidence="8">
    <name type="scientific">Daucus carota subsp. sativus</name>
    <name type="common">Carrot</name>
    <dbReference type="NCBI Taxonomy" id="79200"/>
    <lineage>
        <taxon>Eukaryota</taxon>
        <taxon>Viridiplantae</taxon>
        <taxon>Streptophyta</taxon>
        <taxon>Embryophyta</taxon>
        <taxon>Tracheophyta</taxon>
        <taxon>Spermatophyta</taxon>
        <taxon>Magnoliopsida</taxon>
        <taxon>eudicotyledons</taxon>
        <taxon>Gunneridae</taxon>
        <taxon>Pentapetalae</taxon>
        <taxon>asterids</taxon>
        <taxon>campanulids</taxon>
        <taxon>Apiales</taxon>
        <taxon>Apiaceae</taxon>
        <taxon>Apioideae</taxon>
        <taxon>Scandiceae</taxon>
        <taxon>Daucinae</taxon>
        <taxon>Daucus</taxon>
        <taxon>Daucus sect. Daucus</taxon>
    </lineage>
</organism>
<evidence type="ECO:0000256" key="2">
    <source>
        <dbReference type="ARBA" id="ARBA00023015"/>
    </source>
</evidence>
<feature type="region of interest" description="Disordered" evidence="6">
    <location>
        <begin position="116"/>
        <end position="165"/>
    </location>
</feature>
<keyword evidence="3" id="KW-0238">DNA-binding</keyword>
<reference evidence="9" key="2">
    <citation type="submission" date="2022-03" db="EMBL/GenBank/DDBJ databases">
        <title>Draft title - Genomic analysis of global carrot germplasm unveils the trajectory of domestication and the origin of high carotenoid orange carrot.</title>
        <authorList>
            <person name="Iorizzo M."/>
            <person name="Ellison S."/>
            <person name="Senalik D."/>
            <person name="Macko-Podgorni A."/>
            <person name="Grzebelus D."/>
            <person name="Bostan H."/>
            <person name="Rolling W."/>
            <person name="Curaba J."/>
            <person name="Simon P."/>
        </authorList>
    </citation>
    <scope>NUCLEOTIDE SEQUENCE</scope>
    <source>
        <tissue evidence="9">Leaf</tissue>
    </source>
</reference>
<dbReference type="InterPro" id="IPR050655">
    <property type="entry name" value="Plant_B3_domain"/>
</dbReference>
<evidence type="ECO:0000256" key="3">
    <source>
        <dbReference type="ARBA" id="ARBA00023125"/>
    </source>
</evidence>
<dbReference type="PANTHER" id="PTHR31920">
    <property type="entry name" value="B3 DOMAIN-CONTAINING"/>
    <property type="match status" value="1"/>
</dbReference>
<evidence type="ECO:0000313" key="9">
    <source>
        <dbReference type="EMBL" id="WOH13866.1"/>
    </source>
</evidence>
<evidence type="ECO:0000313" key="8">
    <source>
        <dbReference type="EMBL" id="KZM81434.1"/>
    </source>
</evidence>
<reference evidence="8" key="1">
    <citation type="journal article" date="2016" name="Nat. Genet.">
        <title>A high-quality carrot genome assembly provides new insights into carotenoid accumulation and asterid genome evolution.</title>
        <authorList>
            <person name="Iorizzo M."/>
            <person name="Ellison S."/>
            <person name="Senalik D."/>
            <person name="Zeng P."/>
            <person name="Satapoomin P."/>
            <person name="Huang J."/>
            <person name="Bowman M."/>
            <person name="Iovene M."/>
            <person name="Sanseverino W."/>
            <person name="Cavagnaro P."/>
            <person name="Yildiz M."/>
            <person name="Macko-Podgorni A."/>
            <person name="Moranska E."/>
            <person name="Grzebelus E."/>
            <person name="Grzebelus D."/>
            <person name="Ashrafi H."/>
            <person name="Zheng Z."/>
            <person name="Cheng S."/>
            <person name="Spooner D."/>
            <person name="Van Deynze A."/>
            <person name="Simon P."/>
        </authorList>
    </citation>
    <scope>NUCLEOTIDE SEQUENCE [LARGE SCALE GENOMIC DNA]</scope>
    <source>
        <tissue evidence="8">Leaf</tissue>
    </source>
</reference>
<proteinExistence type="predicted"/>
<dbReference type="Gramene" id="KZM81434">
    <property type="protein sequence ID" value="KZM81434"/>
    <property type="gene ID" value="DCAR_029047"/>
</dbReference>
<dbReference type="Proteomes" id="UP000077755">
    <property type="component" value="Chromosome 9"/>
</dbReference>
<dbReference type="PROSITE" id="PS50863">
    <property type="entry name" value="B3"/>
    <property type="match status" value="1"/>
</dbReference>
<dbReference type="EMBL" id="CP093351">
    <property type="protein sequence ID" value="WOH13866.1"/>
    <property type="molecule type" value="Genomic_DNA"/>
</dbReference>
<dbReference type="CDD" id="cd10017">
    <property type="entry name" value="B3_DNA"/>
    <property type="match status" value="1"/>
</dbReference>
<gene>
    <name evidence="8" type="ORF">DCAR_029047</name>
    <name evidence="9" type="ORF">DCAR_0933378</name>
</gene>
<dbReference type="STRING" id="79200.A0A175YCU3"/>
<keyword evidence="2" id="KW-0805">Transcription regulation</keyword>
<keyword evidence="4" id="KW-0804">Transcription</keyword>
<dbReference type="SMART" id="SM01019">
    <property type="entry name" value="B3"/>
    <property type="match status" value="1"/>
</dbReference>
<feature type="compositionally biased region" description="Basic and acidic residues" evidence="6">
    <location>
        <begin position="127"/>
        <end position="139"/>
    </location>
</feature>
<evidence type="ECO:0000313" key="10">
    <source>
        <dbReference type="Proteomes" id="UP000077755"/>
    </source>
</evidence>
<keyword evidence="10" id="KW-1185">Reference proteome</keyword>
<dbReference type="Gene3D" id="2.40.330.10">
    <property type="entry name" value="DNA-binding pseudobarrel domain"/>
    <property type="match status" value="1"/>
</dbReference>
<dbReference type="SMR" id="A0A175YCU3"/>
<feature type="compositionally biased region" description="Acidic residues" evidence="6">
    <location>
        <begin position="116"/>
        <end position="126"/>
    </location>
</feature>
<feature type="compositionally biased region" description="Acidic residues" evidence="6">
    <location>
        <begin position="155"/>
        <end position="165"/>
    </location>
</feature>
<keyword evidence="5" id="KW-0539">Nucleus</keyword>
<dbReference type="GO" id="GO:0003677">
    <property type="term" value="F:DNA binding"/>
    <property type="evidence" value="ECO:0007669"/>
    <property type="project" value="UniProtKB-KW"/>
</dbReference>
<protein>
    <recommendedName>
        <fullName evidence="7">TF-B3 domain-containing protein</fullName>
    </recommendedName>
</protein>
<dbReference type="AlphaFoldDB" id="A0A175YCU3"/>
<evidence type="ECO:0000256" key="4">
    <source>
        <dbReference type="ARBA" id="ARBA00023163"/>
    </source>
</evidence>
<feature type="domain" description="TF-B3" evidence="7">
    <location>
        <begin position="9"/>
        <end position="103"/>
    </location>
</feature>
<name>A0A175YCU3_DAUCS</name>
<dbReference type="PANTHER" id="PTHR31920:SF135">
    <property type="entry name" value="B3 DOMAIN-CONTAINING PROTEIN OS03G0621600-RELATED"/>
    <property type="match status" value="1"/>
</dbReference>
<dbReference type="InterPro" id="IPR003340">
    <property type="entry name" value="B3_DNA-bd"/>
</dbReference>
<evidence type="ECO:0000256" key="6">
    <source>
        <dbReference type="SAM" id="MobiDB-lite"/>
    </source>
</evidence>
<dbReference type="GO" id="GO:0005634">
    <property type="term" value="C:nucleus"/>
    <property type="evidence" value="ECO:0007669"/>
    <property type="project" value="UniProtKB-SubCell"/>
</dbReference>
<dbReference type="InterPro" id="IPR015300">
    <property type="entry name" value="DNA-bd_pseudobarrel_sf"/>
</dbReference>
<comment type="subcellular location">
    <subcellularLocation>
        <location evidence="1">Nucleus</location>
    </subcellularLocation>
</comment>
<dbReference type="Pfam" id="PF02362">
    <property type="entry name" value="B3"/>
    <property type="match status" value="1"/>
</dbReference>
<accession>A0A175YCU3</accession>
<dbReference type="SUPFAM" id="SSF101936">
    <property type="entry name" value="DNA-binding pseudobarrel domain"/>
    <property type="match status" value="1"/>
</dbReference>
<evidence type="ECO:0000256" key="5">
    <source>
        <dbReference type="ARBA" id="ARBA00023242"/>
    </source>
</evidence>
<dbReference type="OMA" id="VTPMPVE"/>